<feature type="compositionally biased region" description="Basic and acidic residues" evidence="1">
    <location>
        <begin position="48"/>
        <end position="57"/>
    </location>
</feature>
<accession>A0A1V8TLU7</accession>
<proteinExistence type="predicted"/>
<evidence type="ECO:0000313" key="3">
    <source>
        <dbReference type="Proteomes" id="UP000192596"/>
    </source>
</evidence>
<keyword evidence="3" id="KW-1185">Reference proteome</keyword>
<protein>
    <submittedName>
        <fullName evidence="2">Uncharacterized protein</fullName>
    </submittedName>
</protein>
<evidence type="ECO:0000313" key="2">
    <source>
        <dbReference type="EMBL" id="OQO12221.1"/>
    </source>
</evidence>
<reference evidence="3" key="1">
    <citation type="submission" date="2017-03" db="EMBL/GenBank/DDBJ databases">
        <title>Genomes of endolithic fungi from Antarctica.</title>
        <authorList>
            <person name="Coleine C."/>
            <person name="Masonjones S."/>
            <person name="Stajich J.E."/>
        </authorList>
    </citation>
    <scope>NUCLEOTIDE SEQUENCE [LARGE SCALE GENOMIC DNA]</scope>
    <source>
        <strain evidence="3">CCFEE 5527</strain>
    </source>
</reference>
<dbReference type="Proteomes" id="UP000192596">
    <property type="component" value="Unassembled WGS sequence"/>
</dbReference>
<comment type="caution">
    <text evidence="2">The sequence shown here is derived from an EMBL/GenBank/DDBJ whole genome shotgun (WGS) entry which is preliminary data.</text>
</comment>
<dbReference type="AlphaFoldDB" id="A0A1V8TLU7"/>
<dbReference type="InParanoid" id="A0A1V8TLU7"/>
<gene>
    <name evidence="2" type="ORF">B0A48_02862</name>
</gene>
<organism evidence="2 3">
    <name type="scientific">Cryoendolithus antarcticus</name>
    <dbReference type="NCBI Taxonomy" id="1507870"/>
    <lineage>
        <taxon>Eukaryota</taxon>
        <taxon>Fungi</taxon>
        <taxon>Dikarya</taxon>
        <taxon>Ascomycota</taxon>
        <taxon>Pezizomycotina</taxon>
        <taxon>Dothideomycetes</taxon>
        <taxon>Dothideomycetidae</taxon>
        <taxon>Cladosporiales</taxon>
        <taxon>Cladosporiaceae</taxon>
        <taxon>Cryoendolithus</taxon>
    </lineage>
</organism>
<feature type="region of interest" description="Disordered" evidence="1">
    <location>
        <begin position="42"/>
        <end position="94"/>
    </location>
</feature>
<sequence>MYKRLQQVDALPTSAADGISDESDIHSILDLLGVVNEDFDPEVNCEETGDHGIDTRQHQANRSSKADSMDSGHASVSECGLSPASDNTYPTSEATRAEATESLFSSASVYDVAPLYSHLAPNLVQSPLLPASHPPWAHNFNEDRPGTLVMPASVWRAKAVEYALDSGHSSGDRSLSHATNTSGGSLERPRYCWPSAHIDKDEHISSAANGVRPGLDRQDSGTAVRASLGEQLSIMQWDGILDAPNALPAHSDCLEGLYFSAWDPMESTYQTL</sequence>
<feature type="compositionally biased region" description="Polar residues" evidence="1">
    <location>
        <begin position="84"/>
        <end position="94"/>
    </location>
</feature>
<dbReference type="EMBL" id="NAJO01000005">
    <property type="protein sequence ID" value="OQO12221.1"/>
    <property type="molecule type" value="Genomic_DNA"/>
</dbReference>
<evidence type="ECO:0000256" key="1">
    <source>
        <dbReference type="SAM" id="MobiDB-lite"/>
    </source>
</evidence>
<name>A0A1V8TLU7_9PEZI</name>
<feature type="region of interest" description="Disordered" evidence="1">
    <location>
        <begin position="166"/>
        <end position="186"/>
    </location>
</feature>